<keyword evidence="11" id="KW-0961">Cell wall biogenesis/degradation</keyword>
<dbReference type="InterPro" id="IPR015956">
    <property type="entry name" value="Peniciliin-bd_prot_C_sf"/>
</dbReference>
<keyword evidence="7 16" id="KW-0732">Signal</keyword>
<keyword evidence="6" id="KW-0645">Protease</keyword>
<protein>
    <recommendedName>
        <fullName evidence="4">serine-type D-Ala-D-Ala carboxypeptidase</fullName>
        <ecNumber evidence="4">3.4.16.4</ecNumber>
    </recommendedName>
</protein>
<dbReference type="AlphaFoldDB" id="A0AAW9AF71"/>
<feature type="domain" description="Peptidase S11 D-Ala-D-Ala carboxypeptidase A C-terminal" evidence="17">
    <location>
        <begin position="305"/>
        <end position="412"/>
    </location>
</feature>
<evidence type="ECO:0000256" key="14">
    <source>
        <dbReference type="PIRSR" id="PIRSR618044-2"/>
    </source>
</evidence>
<dbReference type="InterPro" id="IPR018044">
    <property type="entry name" value="Peptidase_S11"/>
</dbReference>
<dbReference type="InterPro" id="IPR001967">
    <property type="entry name" value="Peptidase_S11_N"/>
</dbReference>
<keyword evidence="8 18" id="KW-0378">Hydrolase</keyword>
<dbReference type="GO" id="GO:0009252">
    <property type="term" value="P:peptidoglycan biosynthetic process"/>
    <property type="evidence" value="ECO:0007669"/>
    <property type="project" value="UniProtKB-KW"/>
</dbReference>
<comment type="caution">
    <text evidence="18">The sequence shown here is derived from an EMBL/GenBank/DDBJ whole genome shotgun (WGS) entry which is preliminary data.</text>
</comment>
<feature type="active site" description="Acyl-ester intermediate" evidence="13">
    <location>
        <position position="60"/>
    </location>
</feature>
<comment type="similarity">
    <text evidence="3 15">Belongs to the peptidase S11 family.</text>
</comment>
<evidence type="ECO:0000313" key="19">
    <source>
        <dbReference type="Proteomes" id="UP001271648"/>
    </source>
</evidence>
<keyword evidence="5" id="KW-0121">Carboxypeptidase</keyword>
<evidence type="ECO:0000256" key="1">
    <source>
        <dbReference type="ARBA" id="ARBA00003217"/>
    </source>
</evidence>
<evidence type="ECO:0000256" key="4">
    <source>
        <dbReference type="ARBA" id="ARBA00012448"/>
    </source>
</evidence>
<accession>A0AAW9AF71</accession>
<feature type="chain" id="PRO_5043432188" description="serine-type D-Ala-D-Ala carboxypeptidase" evidence="16">
    <location>
        <begin position="26"/>
        <end position="443"/>
    </location>
</feature>
<evidence type="ECO:0000256" key="13">
    <source>
        <dbReference type="PIRSR" id="PIRSR618044-1"/>
    </source>
</evidence>
<evidence type="ECO:0000256" key="15">
    <source>
        <dbReference type="RuleBase" id="RU004016"/>
    </source>
</evidence>
<name>A0AAW9AF71_9BACL</name>
<dbReference type="EC" id="3.4.16.4" evidence="4"/>
<reference evidence="18 19" key="1">
    <citation type="submission" date="2023-06" db="EMBL/GenBank/DDBJ databases">
        <title>Sporosarcina sp. nov., isolated from Korean traditional fermented seafood 'Jeotgal'.</title>
        <authorList>
            <person name="Yang A.I."/>
            <person name="Shin N.-R."/>
        </authorList>
    </citation>
    <scope>NUCLEOTIDE SEQUENCE [LARGE SCALE GENOMIC DNA]</scope>
    <source>
        <strain evidence="18 19">KCTC43456</strain>
    </source>
</reference>
<evidence type="ECO:0000256" key="10">
    <source>
        <dbReference type="ARBA" id="ARBA00022984"/>
    </source>
</evidence>
<feature type="active site" evidence="13">
    <location>
        <position position="124"/>
    </location>
</feature>
<evidence type="ECO:0000259" key="17">
    <source>
        <dbReference type="SMART" id="SM00936"/>
    </source>
</evidence>
<dbReference type="InterPro" id="IPR037167">
    <property type="entry name" value="Peptidase_S11_C_sf"/>
</dbReference>
<dbReference type="Proteomes" id="UP001271648">
    <property type="component" value="Unassembled WGS sequence"/>
</dbReference>
<evidence type="ECO:0000313" key="18">
    <source>
        <dbReference type="EMBL" id="MDW0118870.1"/>
    </source>
</evidence>
<dbReference type="EMBL" id="JAUBDJ010000020">
    <property type="protein sequence ID" value="MDW0118870.1"/>
    <property type="molecule type" value="Genomic_DNA"/>
</dbReference>
<dbReference type="Pfam" id="PF00768">
    <property type="entry name" value="Peptidase_S11"/>
    <property type="match status" value="1"/>
</dbReference>
<keyword evidence="19" id="KW-1185">Reference proteome</keyword>
<dbReference type="InterPro" id="IPR012338">
    <property type="entry name" value="Beta-lactam/transpept-like"/>
</dbReference>
<comment type="pathway">
    <text evidence="2">Cell wall biogenesis; peptidoglycan biosynthesis.</text>
</comment>
<comment type="function">
    <text evidence="1">Removes C-terminal D-alanyl residues from sugar-peptide cell wall precursors.</text>
</comment>
<evidence type="ECO:0000256" key="9">
    <source>
        <dbReference type="ARBA" id="ARBA00022960"/>
    </source>
</evidence>
<dbReference type="Gene3D" id="3.40.710.10">
    <property type="entry name" value="DD-peptidase/beta-lactamase superfamily"/>
    <property type="match status" value="1"/>
</dbReference>
<organism evidence="18 19">
    <name type="scientific">Sporosarcina thermotolerans</name>
    <dbReference type="NCBI Taxonomy" id="633404"/>
    <lineage>
        <taxon>Bacteria</taxon>
        <taxon>Bacillati</taxon>
        <taxon>Bacillota</taxon>
        <taxon>Bacilli</taxon>
        <taxon>Bacillales</taxon>
        <taxon>Caryophanaceae</taxon>
        <taxon>Sporosarcina</taxon>
    </lineage>
</organism>
<dbReference type="SUPFAM" id="SSF56601">
    <property type="entry name" value="beta-lactamase/transpeptidase-like"/>
    <property type="match status" value="1"/>
</dbReference>
<evidence type="ECO:0000256" key="16">
    <source>
        <dbReference type="SAM" id="SignalP"/>
    </source>
</evidence>
<evidence type="ECO:0000256" key="12">
    <source>
        <dbReference type="ARBA" id="ARBA00034000"/>
    </source>
</evidence>
<dbReference type="SUPFAM" id="SSF69189">
    <property type="entry name" value="Penicillin-binding protein associated domain"/>
    <property type="match status" value="1"/>
</dbReference>
<feature type="active site" description="Proton acceptor" evidence="13">
    <location>
        <position position="63"/>
    </location>
</feature>
<evidence type="ECO:0000256" key="11">
    <source>
        <dbReference type="ARBA" id="ARBA00023316"/>
    </source>
</evidence>
<dbReference type="GO" id="GO:0006508">
    <property type="term" value="P:proteolysis"/>
    <property type="evidence" value="ECO:0007669"/>
    <property type="project" value="UniProtKB-KW"/>
</dbReference>
<dbReference type="GO" id="GO:0009002">
    <property type="term" value="F:serine-type D-Ala-D-Ala carboxypeptidase activity"/>
    <property type="evidence" value="ECO:0007669"/>
    <property type="project" value="UniProtKB-EC"/>
</dbReference>
<dbReference type="PANTHER" id="PTHR21581:SF11">
    <property type="entry name" value="D-ALANYL-D-ALANINE CARBOXYPEPTIDASE DACA"/>
    <property type="match status" value="1"/>
</dbReference>
<evidence type="ECO:0000256" key="8">
    <source>
        <dbReference type="ARBA" id="ARBA00022801"/>
    </source>
</evidence>
<feature type="binding site" evidence="14">
    <location>
        <position position="249"/>
    </location>
    <ligand>
        <name>substrate</name>
    </ligand>
</feature>
<comment type="catalytic activity">
    <reaction evidence="12">
        <text>Preferential cleavage: (Ac)2-L-Lys-D-Ala-|-D-Ala. Also transpeptidation of peptidyl-alanyl moieties that are N-acyl substituents of D-alanine.</text>
        <dbReference type="EC" id="3.4.16.4"/>
    </reaction>
</comment>
<evidence type="ECO:0000256" key="2">
    <source>
        <dbReference type="ARBA" id="ARBA00004752"/>
    </source>
</evidence>
<dbReference type="InterPro" id="IPR012907">
    <property type="entry name" value="Peptidase_S11_C"/>
</dbReference>
<evidence type="ECO:0000256" key="7">
    <source>
        <dbReference type="ARBA" id="ARBA00022729"/>
    </source>
</evidence>
<dbReference type="SMART" id="SM00936">
    <property type="entry name" value="PBP5_C"/>
    <property type="match status" value="1"/>
</dbReference>
<sequence length="443" mass="49107">MRKWVALLIIPFVLMATIGTTQVQAETTLGIHVDGAILIDADTGKILYEENADTPLGIASMSKMMTEYLLFEAIHEGKISWDQEYKVNDYTYAVSQDRRLSNVPLRRDGTYTIRELYEALAIYSANAATIAIAETIAGTETEFLKLMNAKAKELGLVDYKFVNSTGLNNEYLQGMHPQGTGVSDENVMPAKSVARLAYHLMHDYPEVLETTKINTKIFREGTSDAIKMDNWNFMLPGFVYEYEGVDGLKTGTTDFAGHCFTGTAKRGDKRLIAVVMKAVDANGVGSYKARFDATRALFDYGFSQFSEEELLPAGYEFEDQKTLDVLKGKEKTVAIEVKDSVRAMIKSNEKDLFEPQLVLDESLLKDGQLEAPVKKGTVVGHVKIVKKEGEDYGFIDSKDLGMDVVVTTDVEKAGWFSLMMSGIGDFFAGLWNGATGFVKGLFK</sequence>
<dbReference type="PANTHER" id="PTHR21581">
    <property type="entry name" value="D-ALANYL-D-ALANINE CARBOXYPEPTIDASE"/>
    <property type="match status" value="1"/>
</dbReference>
<dbReference type="RefSeq" id="WP_317941400.1">
    <property type="nucleotide sequence ID" value="NZ_JAUBDJ010000020.1"/>
</dbReference>
<dbReference type="GO" id="GO:0071555">
    <property type="term" value="P:cell wall organization"/>
    <property type="evidence" value="ECO:0007669"/>
    <property type="project" value="UniProtKB-KW"/>
</dbReference>
<feature type="signal peptide" evidence="16">
    <location>
        <begin position="1"/>
        <end position="25"/>
    </location>
</feature>
<dbReference type="GO" id="GO:0008360">
    <property type="term" value="P:regulation of cell shape"/>
    <property type="evidence" value="ECO:0007669"/>
    <property type="project" value="UniProtKB-KW"/>
</dbReference>
<keyword evidence="9" id="KW-0133">Cell shape</keyword>
<keyword evidence="10" id="KW-0573">Peptidoglycan synthesis</keyword>
<gene>
    <name evidence="18" type="ORF">QTL97_18265</name>
</gene>
<evidence type="ECO:0000256" key="3">
    <source>
        <dbReference type="ARBA" id="ARBA00007164"/>
    </source>
</evidence>
<dbReference type="PRINTS" id="PR00725">
    <property type="entry name" value="DADACBPTASE1"/>
</dbReference>
<dbReference type="Gene3D" id="2.60.410.10">
    <property type="entry name" value="D-Ala-D-Ala carboxypeptidase, C-terminal domain"/>
    <property type="match status" value="1"/>
</dbReference>
<dbReference type="Pfam" id="PF07943">
    <property type="entry name" value="PBP5_C"/>
    <property type="match status" value="1"/>
</dbReference>
<evidence type="ECO:0000256" key="5">
    <source>
        <dbReference type="ARBA" id="ARBA00022645"/>
    </source>
</evidence>
<proteinExistence type="inferred from homology"/>
<evidence type="ECO:0000256" key="6">
    <source>
        <dbReference type="ARBA" id="ARBA00022670"/>
    </source>
</evidence>